<evidence type="ECO:0000256" key="1">
    <source>
        <dbReference type="SAM" id="MobiDB-lite"/>
    </source>
</evidence>
<sequence length="64" mass="6884">MVDVNEVVHVWSRAGHGTLDDRLGLYAQALTADRPVGPYRALDDAQSREGGPRDGVGARIGDRP</sequence>
<dbReference type="EMBL" id="AP024525">
    <property type="protein sequence ID" value="BCT75084.1"/>
    <property type="molecule type" value="Genomic_DNA"/>
</dbReference>
<gene>
    <name evidence="2" type="ORF">SCMU_09260</name>
</gene>
<proteinExistence type="predicted"/>
<protein>
    <submittedName>
        <fullName evidence="2">Uncharacterized protein</fullName>
    </submittedName>
</protein>
<feature type="region of interest" description="Disordered" evidence="1">
    <location>
        <begin position="36"/>
        <end position="64"/>
    </location>
</feature>
<name>A0ABM7PS92_SINCY</name>
<organism evidence="2 3">
    <name type="scientific">Sinomonas cyclohexanicum</name>
    <name type="common">Corynebacterium cyclohexanicum</name>
    <dbReference type="NCBI Taxonomy" id="322009"/>
    <lineage>
        <taxon>Bacteria</taxon>
        <taxon>Bacillati</taxon>
        <taxon>Actinomycetota</taxon>
        <taxon>Actinomycetes</taxon>
        <taxon>Micrococcales</taxon>
        <taxon>Micrococcaceae</taxon>
        <taxon>Sinomonas</taxon>
    </lineage>
</organism>
<keyword evidence="3" id="KW-1185">Reference proteome</keyword>
<evidence type="ECO:0000313" key="3">
    <source>
        <dbReference type="Proteomes" id="UP001319861"/>
    </source>
</evidence>
<accession>A0ABM7PS92</accession>
<reference evidence="2 3" key="1">
    <citation type="journal article" date="2021" name="J. Biosci. Bioeng.">
        <title>Identification and characterization of a chc gene cluster responsible for the aromatization pathway of cyclohexanecarboxylate degradation in Sinomonas cyclohexanicum ATCC 51369.</title>
        <authorList>
            <person name="Yamamoto T."/>
            <person name="Hasegawa Y."/>
            <person name="Lau P.C.K."/>
            <person name="Iwaki H."/>
        </authorList>
    </citation>
    <scope>NUCLEOTIDE SEQUENCE [LARGE SCALE GENOMIC DNA]</scope>
    <source>
        <strain evidence="2 3">ATCC 51369</strain>
    </source>
</reference>
<dbReference type="Proteomes" id="UP001319861">
    <property type="component" value="Chromosome"/>
</dbReference>
<evidence type="ECO:0000313" key="2">
    <source>
        <dbReference type="EMBL" id="BCT75084.1"/>
    </source>
</evidence>
<feature type="compositionally biased region" description="Basic and acidic residues" evidence="1">
    <location>
        <begin position="41"/>
        <end position="52"/>
    </location>
</feature>